<name>A0AAD4M6R1_9AGAM</name>
<evidence type="ECO:0000313" key="3">
    <source>
        <dbReference type="Proteomes" id="UP001203297"/>
    </source>
</evidence>
<evidence type="ECO:0008006" key="4">
    <source>
        <dbReference type="Google" id="ProtNLM"/>
    </source>
</evidence>
<dbReference type="AlphaFoldDB" id="A0AAD4M6R1"/>
<gene>
    <name evidence="2" type="ORF">B0F90DRAFT_1625659</name>
</gene>
<accession>A0AAD4M6R1</accession>
<proteinExistence type="predicted"/>
<dbReference type="Proteomes" id="UP001203297">
    <property type="component" value="Unassembled WGS sequence"/>
</dbReference>
<dbReference type="EMBL" id="WTXG01000007">
    <property type="protein sequence ID" value="KAI0304288.1"/>
    <property type="molecule type" value="Genomic_DNA"/>
</dbReference>
<sequence>MSTSSELASFDLSSSSPLIDPLNTLLDRLSLPFVLDTPLDLTPSLLLAILESLLQSRLPISSSIRESRSDVAKIQAMKIFLGVLETDVLSEDVGLSDIDPRRLAAGEWEEVVFIAQLLCWLGKQMGLLPSQSRSPTTFSTRRSSSTMCEGTETTESTLDVRRIASPSMRSTATNSITSGFSFDREYQESDTTVQSLNNDVMETPRPRSERILPEAGHRYRPHCIHEIEDPSFLAQEDEEELLRAEHDSVSHDNDDMVDAFCDCFQDEGASSTFYLKDRPSRSVRYDGYIQEVDTDLELRTFETRKVTKKLHVRSASEKPEAPHMPRYPASEKCRVTRHTSPSHHALALLDERANLLSKLASLGLNTR</sequence>
<keyword evidence="3" id="KW-1185">Reference proteome</keyword>
<evidence type="ECO:0000313" key="2">
    <source>
        <dbReference type="EMBL" id="KAI0304288.1"/>
    </source>
</evidence>
<organism evidence="2 3">
    <name type="scientific">Multifurca ochricompacta</name>
    <dbReference type="NCBI Taxonomy" id="376703"/>
    <lineage>
        <taxon>Eukaryota</taxon>
        <taxon>Fungi</taxon>
        <taxon>Dikarya</taxon>
        <taxon>Basidiomycota</taxon>
        <taxon>Agaricomycotina</taxon>
        <taxon>Agaricomycetes</taxon>
        <taxon>Russulales</taxon>
        <taxon>Russulaceae</taxon>
        <taxon>Multifurca</taxon>
    </lineage>
</organism>
<evidence type="ECO:0000256" key="1">
    <source>
        <dbReference type="SAM" id="MobiDB-lite"/>
    </source>
</evidence>
<comment type="caution">
    <text evidence="2">The sequence shown here is derived from an EMBL/GenBank/DDBJ whole genome shotgun (WGS) entry which is preliminary data.</text>
</comment>
<feature type="region of interest" description="Disordered" evidence="1">
    <location>
        <begin position="131"/>
        <end position="154"/>
    </location>
</feature>
<reference evidence="2" key="1">
    <citation type="journal article" date="2022" name="New Phytol.">
        <title>Evolutionary transition to the ectomycorrhizal habit in the genomes of a hyperdiverse lineage of mushroom-forming fungi.</title>
        <authorList>
            <person name="Looney B."/>
            <person name="Miyauchi S."/>
            <person name="Morin E."/>
            <person name="Drula E."/>
            <person name="Courty P.E."/>
            <person name="Kohler A."/>
            <person name="Kuo A."/>
            <person name="LaButti K."/>
            <person name="Pangilinan J."/>
            <person name="Lipzen A."/>
            <person name="Riley R."/>
            <person name="Andreopoulos W."/>
            <person name="He G."/>
            <person name="Johnson J."/>
            <person name="Nolan M."/>
            <person name="Tritt A."/>
            <person name="Barry K.W."/>
            <person name="Grigoriev I.V."/>
            <person name="Nagy L.G."/>
            <person name="Hibbett D."/>
            <person name="Henrissat B."/>
            <person name="Matheny P.B."/>
            <person name="Labbe J."/>
            <person name="Martin F.M."/>
        </authorList>
    </citation>
    <scope>NUCLEOTIDE SEQUENCE</scope>
    <source>
        <strain evidence="2">BPL690</strain>
    </source>
</reference>
<feature type="compositionally biased region" description="Low complexity" evidence="1">
    <location>
        <begin position="131"/>
        <end position="146"/>
    </location>
</feature>
<protein>
    <recommendedName>
        <fullName evidence="4">DUF5745 domain-containing protein</fullName>
    </recommendedName>
</protein>